<dbReference type="Proteomes" id="UP000007954">
    <property type="component" value="Chromosome"/>
</dbReference>
<protein>
    <submittedName>
        <fullName evidence="1">Small CPxCG-related zinc finger protein</fullName>
    </submittedName>
</protein>
<evidence type="ECO:0000313" key="2">
    <source>
        <dbReference type="Proteomes" id="UP000007954"/>
    </source>
</evidence>
<sequence length="85" mass="9912">MTESYICPRCGHTEDRPYRVRLIILTCPACEKNGQFLHISFRDQLEAIPEDARPSGWREMPLDEQMEYAIREGLIEIDLTGPMEE</sequence>
<dbReference type="OrthoDB" id="238199at2157"/>
<evidence type="ECO:0000313" key="1">
    <source>
        <dbReference type="EMBL" id="CCC40654.1"/>
    </source>
</evidence>
<reference evidence="1 2" key="1">
    <citation type="journal article" date="2011" name="PLoS ONE">
        <title>Haloquadratum walsbyi: limited diversity in a global pond.</title>
        <authorList>
            <person name="Dyall-Smith M."/>
            <person name="Pfeiffer F."/>
            <person name="Klee K."/>
            <person name="Palm P."/>
            <person name="Gross K."/>
            <person name="Schuster S.C."/>
            <person name="Rampp M."/>
            <person name="Oesterhelt D."/>
        </authorList>
    </citation>
    <scope>NUCLEOTIDE SEQUENCE [LARGE SCALE GENOMIC DNA]</scope>
    <source>
        <strain evidence="2">DSM 16854 / JCM 12705 / C23</strain>
    </source>
</reference>
<organism evidence="1 2">
    <name type="scientific">Haloquadratum walsbyi (strain DSM 16854 / JCM 12705 / C23)</name>
    <dbReference type="NCBI Taxonomy" id="768065"/>
    <lineage>
        <taxon>Archaea</taxon>
        <taxon>Methanobacteriati</taxon>
        <taxon>Methanobacteriota</taxon>
        <taxon>Stenosarchaea group</taxon>
        <taxon>Halobacteria</taxon>
        <taxon>Halobacteriales</taxon>
        <taxon>Haloferacaceae</taxon>
        <taxon>Haloquadratum</taxon>
    </lineage>
</organism>
<dbReference type="GeneID" id="12447596"/>
<dbReference type="EMBL" id="FR746099">
    <property type="protein sequence ID" value="CCC40654.1"/>
    <property type="molecule type" value="Genomic_DNA"/>
</dbReference>
<accession>G0LJ86</accession>
<dbReference type="KEGG" id="hwc:Hqrw_2842"/>
<name>G0LJ86_HALWC</name>
<dbReference type="HOGENOM" id="CLU_195707_0_0_2"/>
<dbReference type="AlphaFoldDB" id="G0LJ86"/>
<proteinExistence type="predicted"/>
<gene>
    <name evidence="1" type="ordered locus">Hqrw_2842</name>
</gene>
<dbReference type="RefSeq" id="WP_011571771.1">
    <property type="nucleotide sequence ID" value="NC_017459.1"/>
</dbReference>